<sequence length="43" mass="5063">MREKMKCPCCNKRALDILRALGNVVIEMKCPHCRNIVEIKYNK</sequence>
<dbReference type="EMBL" id="AMEZ01000026">
    <property type="protein sequence ID" value="EKY28106.1"/>
    <property type="molecule type" value="Genomic_DNA"/>
</dbReference>
<gene>
    <name evidence="1" type="ORF">HMPREF0216_00948</name>
</gene>
<organism evidence="1 2">
    <name type="scientific">Clostridium celatum DSM 1785</name>
    <dbReference type="NCBI Taxonomy" id="545697"/>
    <lineage>
        <taxon>Bacteria</taxon>
        <taxon>Bacillati</taxon>
        <taxon>Bacillota</taxon>
        <taxon>Clostridia</taxon>
        <taxon>Eubacteriales</taxon>
        <taxon>Clostridiaceae</taxon>
        <taxon>Clostridium</taxon>
    </lineage>
</organism>
<dbReference type="Proteomes" id="UP000010420">
    <property type="component" value="Unassembled WGS sequence"/>
</dbReference>
<dbReference type="PATRIC" id="fig|545697.3.peg.934"/>
<accession>L1QJI6</accession>
<dbReference type="RefSeq" id="WP_005211581.1">
    <property type="nucleotide sequence ID" value="NZ_KB291618.1"/>
</dbReference>
<proteinExistence type="predicted"/>
<keyword evidence="2" id="KW-1185">Reference proteome</keyword>
<evidence type="ECO:0000313" key="1">
    <source>
        <dbReference type="EMBL" id="EKY28106.1"/>
    </source>
</evidence>
<dbReference type="AlphaFoldDB" id="L1QJI6"/>
<reference evidence="1 2" key="1">
    <citation type="submission" date="2012-05" db="EMBL/GenBank/DDBJ databases">
        <authorList>
            <person name="Weinstock G."/>
            <person name="Sodergren E."/>
            <person name="Lobos E.A."/>
            <person name="Fulton L."/>
            <person name="Fulton R."/>
            <person name="Courtney L."/>
            <person name="Fronick C."/>
            <person name="O'Laughlin M."/>
            <person name="Godfrey J."/>
            <person name="Wilson R.M."/>
            <person name="Miner T."/>
            <person name="Farmer C."/>
            <person name="Delehaunty K."/>
            <person name="Cordes M."/>
            <person name="Minx P."/>
            <person name="Tomlinson C."/>
            <person name="Chen J."/>
            <person name="Wollam A."/>
            <person name="Pepin K.H."/>
            <person name="Bhonagiri V."/>
            <person name="Zhang X."/>
            <person name="Suruliraj S."/>
            <person name="Warren W."/>
            <person name="Mitreva M."/>
            <person name="Mardis E.R."/>
            <person name="Wilson R.K."/>
        </authorList>
    </citation>
    <scope>NUCLEOTIDE SEQUENCE [LARGE SCALE GENOMIC DNA]</scope>
    <source>
        <strain evidence="1 2">DSM 1785</strain>
    </source>
</reference>
<evidence type="ECO:0008006" key="3">
    <source>
        <dbReference type="Google" id="ProtNLM"/>
    </source>
</evidence>
<dbReference type="HOGENOM" id="CLU_3231733_0_0_9"/>
<dbReference type="STRING" id="545697.HMPREF0216_00948"/>
<evidence type="ECO:0000313" key="2">
    <source>
        <dbReference type="Proteomes" id="UP000010420"/>
    </source>
</evidence>
<name>L1QJI6_9CLOT</name>
<protein>
    <recommendedName>
        <fullName evidence="3">Com family DNA-binding transcriptional regulator</fullName>
    </recommendedName>
</protein>
<comment type="caution">
    <text evidence="1">The sequence shown here is derived from an EMBL/GenBank/DDBJ whole genome shotgun (WGS) entry which is preliminary data.</text>
</comment>